<dbReference type="SUPFAM" id="SSF52540">
    <property type="entry name" value="P-loop containing nucleoside triphosphate hydrolases"/>
    <property type="match status" value="1"/>
</dbReference>
<dbReference type="InterPro" id="IPR050678">
    <property type="entry name" value="DNA_Partitioning_ATPase"/>
</dbReference>
<dbReference type="CDD" id="cd02042">
    <property type="entry name" value="ParAB_family"/>
    <property type="match status" value="1"/>
</dbReference>
<dbReference type="EMBL" id="JBHMAS010000071">
    <property type="protein sequence ID" value="MFB9783645.1"/>
    <property type="molecule type" value="Genomic_DNA"/>
</dbReference>
<evidence type="ECO:0000259" key="1">
    <source>
        <dbReference type="Pfam" id="PF13614"/>
    </source>
</evidence>
<dbReference type="RefSeq" id="WP_054781245.1">
    <property type="nucleotide sequence ID" value="NZ_JBHMAS010000071.1"/>
</dbReference>
<accession>A0ABV5XME3</accession>
<dbReference type="PANTHER" id="PTHR13696:SF52">
    <property type="entry name" value="PARA FAMILY PROTEIN CT_582"/>
    <property type="match status" value="1"/>
</dbReference>
<sequence length="262" mass="27806">MTSHRQARVLAIALQKGGVGKTTTATNLAVELTLLGLKVLLIDLDQQANATQGLGIELGSDDATMYEVLHEDRSERVALTEVIKASTHGPDVAPGDLALRKLERTGLGAGGQARLARELDALTGYDIVVIDCPPSLGELTTAAIAAADSVLATVSPGADELKALVGLGNTVLDVQEGLNADVDIHFVLVTNFDGRTQLAKDVRKNLRRDWPDEYLGEISQTIRVGEATAKQIPVSLHAPSSTAAGDYKRTARQIAERMKINV</sequence>
<keyword evidence="3" id="KW-1185">Reference proteome</keyword>
<dbReference type="Pfam" id="PF13614">
    <property type="entry name" value="AAA_31"/>
    <property type="match status" value="1"/>
</dbReference>
<name>A0ABV5XME3_9NOCA</name>
<comment type="caution">
    <text evidence="2">The sequence shown here is derived from an EMBL/GenBank/DDBJ whole genome shotgun (WGS) entry which is preliminary data.</text>
</comment>
<evidence type="ECO:0000313" key="2">
    <source>
        <dbReference type="EMBL" id="MFB9783645.1"/>
    </source>
</evidence>
<reference evidence="2 3" key="1">
    <citation type="submission" date="2024-09" db="EMBL/GenBank/DDBJ databases">
        <authorList>
            <person name="Sun Q."/>
            <person name="Mori K."/>
        </authorList>
    </citation>
    <scope>NUCLEOTIDE SEQUENCE [LARGE SCALE GENOMIC DNA]</scope>
    <source>
        <strain evidence="2 3">JCM 11411</strain>
    </source>
</reference>
<dbReference type="InterPro" id="IPR025669">
    <property type="entry name" value="AAA_dom"/>
</dbReference>
<evidence type="ECO:0000313" key="3">
    <source>
        <dbReference type="Proteomes" id="UP001589587"/>
    </source>
</evidence>
<gene>
    <name evidence="2" type="ORF">ACFFQ6_28485</name>
</gene>
<dbReference type="Gene3D" id="3.40.50.300">
    <property type="entry name" value="P-loop containing nucleotide triphosphate hydrolases"/>
    <property type="match status" value="1"/>
</dbReference>
<organism evidence="2 3">
    <name type="scientific">Rhodococcus baikonurensis</name>
    <dbReference type="NCBI Taxonomy" id="172041"/>
    <lineage>
        <taxon>Bacteria</taxon>
        <taxon>Bacillati</taxon>
        <taxon>Actinomycetota</taxon>
        <taxon>Actinomycetes</taxon>
        <taxon>Mycobacteriales</taxon>
        <taxon>Nocardiaceae</taxon>
        <taxon>Rhodococcus</taxon>
        <taxon>Rhodococcus erythropolis group</taxon>
    </lineage>
</organism>
<protein>
    <submittedName>
        <fullName evidence="2">ParA family protein</fullName>
    </submittedName>
</protein>
<proteinExistence type="predicted"/>
<dbReference type="PANTHER" id="PTHR13696">
    <property type="entry name" value="P-LOOP CONTAINING NUCLEOSIDE TRIPHOSPHATE HYDROLASE"/>
    <property type="match status" value="1"/>
</dbReference>
<dbReference type="Proteomes" id="UP001589587">
    <property type="component" value="Unassembled WGS sequence"/>
</dbReference>
<dbReference type="InterPro" id="IPR027417">
    <property type="entry name" value="P-loop_NTPase"/>
</dbReference>
<feature type="domain" description="AAA" evidence="1">
    <location>
        <begin position="8"/>
        <end position="184"/>
    </location>
</feature>